<accession>H2AUE9</accession>
<dbReference type="Gene3D" id="1.10.1200.10">
    <property type="entry name" value="ACP-like"/>
    <property type="match status" value="1"/>
</dbReference>
<evidence type="ECO:0000313" key="8">
    <source>
        <dbReference type="Proteomes" id="UP000005220"/>
    </source>
</evidence>
<evidence type="ECO:0000256" key="2">
    <source>
        <dbReference type="ARBA" id="ARBA00008860"/>
    </source>
</evidence>
<dbReference type="Proteomes" id="UP000005220">
    <property type="component" value="Chromosome 4"/>
</dbReference>
<dbReference type="GO" id="GO:0003735">
    <property type="term" value="F:structural constituent of ribosome"/>
    <property type="evidence" value="ECO:0007669"/>
    <property type="project" value="EnsemblFungi"/>
</dbReference>
<dbReference type="InterPro" id="IPR036736">
    <property type="entry name" value="ACP-like_sf"/>
</dbReference>
<gene>
    <name evidence="7" type="primary">KAFR0D03510</name>
    <name evidence="7" type="ORF">KAFR_0D03510</name>
</gene>
<name>H2AUE9_KAZAF</name>
<evidence type="ECO:0000256" key="1">
    <source>
        <dbReference type="ARBA" id="ARBA00004173"/>
    </source>
</evidence>
<dbReference type="Pfam" id="PF10501">
    <property type="entry name" value="Ribosomal_L50"/>
    <property type="match status" value="1"/>
</dbReference>
<dbReference type="AlphaFoldDB" id="H2AUE9"/>
<dbReference type="InParanoid" id="H2AUE9"/>
<evidence type="ECO:0000256" key="4">
    <source>
        <dbReference type="ARBA" id="ARBA00023128"/>
    </source>
</evidence>
<comment type="similarity">
    <text evidence="2">Belongs to the mitochondrion-specific ribosomal protein mL50 family.</text>
</comment>
<dbReference type="GO" id="GO:0005762">
    <property type="term" value="C:mitochondrial large ribosomal subunit"/>
    <property type="evidence" value="ECO:0007669"/>
    <property type="project" value="EnsemblFungi"/>
</dbReference>
<reference evidence="7 8" key="1">
    <citation type="journal article" date="2011" name="Proc. Natl. Acad. Sci. U.S.A.">
        <title>Evolutionary erosion of yeast sex chromosomes by mating-type switching accidents.</title>
        <authorList>
            <person name="Gordon J.L."/>
            <person name="Armisen D."/>
            <person name="Proux-Wera E."/>
            <person name="Oheigeartaigh S.S."/>
            <person name="Byrne K.P."/>
            <person name="Wolfe K.H."/>
        </authorList>
    </citation>
    <scope>NUCLEOTIDE SEQUENCE [LARGE SCALE GENOMIC DNA]</scope>
    <source>
        <strain evidence="8">ATCC 22294 / BCRC 22015 / CBS 2517 / CECT 1963 / NBRC 1671 / NRRL Y-8276</strain>
    </source>
</reference>
<dbReference type="FunCoup" id="H2AUE9">
    <property type="interactions" value="361"/>
</dbReference>
<evidence type="ECO:0000256" key="6">
    <source>
        <dbReference type="ARBA" id="ARBA00035183"/>
    </source>
</evidence>
<keyword evidence="8" id="KW-1185">Reference proteome</keyword>
<keyword evidence="5" id="KW-0687">Ribonucleoprotein</keyword>
<dbReference type="GeneID" id="13882244"/>
<dbReference type="EMBL" id="HE650824">
    <property type="protein sequence ID" value="CCF57999.1"/>
    <property type="molecule type" value="Genomic_DNA"/>
</dbReference>
<proteinExistence type="inferred from homology"/>
<evidence type="ECO:0000313" key="7">
    <source>
        <dbReference type="EMBL" id="CCF57999.1"/>
    </source>
</evidence>
<protein>
    <recommendedName>
        <fullName evidence="6">Large ribosomal subunit protein mL50</fullName>
    </recommendedName>
</protein>
<keyword evidence="4" id="KW-0496">Mitochondrion</keyword>
<dbReference type="RefSeq" id="XP_003957134.1">
    <property type="nucleotide sequence ID" value="XM_003957085.1"/>
</dbReference>
<sequence length="251" mass="28961">MNLVRHQGASYVIRRSIVSTQPNYNFFAWFKDRKKQKAVHNQNVRKTEALIKDIESGTDVSKDMGSSSTRIDLVPENFVGKRQVKTISLKEVPFHNWLSKSKVKTEKDLDHHIIEAYNHAFPSAAVKAIRNGKLKAPFVDVTSKFKFSKRLQSLTGYAISDYQCTILSTPLSFKDYYMKEILSGKALRFNENEPNAIHLSKESFTSPNVHIVEDTPVKLQKRKFNEILKEVKMLEEQESHEAIERARNFDN</sequence>
<keyword evidence="3" id="KW-0689">Ribosomal protein</keyword>
<dbReference type="KEGG" id="kaf:KAFR_0D03510"/>
<organism evidence="7 8">
    <name type="scientific">Kazachstania africana (strain ATCC 22294 / BCRC 22015 / CBS 2517 / CECT 1963 / NBRC 1671 / NRRL Y-8276)</name>
    <name type="common">Yeast</name>
    <name type="synonym">Kluyveromyces africanus</name>
    <dbReference type="NCBI Taxonomy" id="1071382"/>
    <lineage>
        <taxon>Eukaryota</taxon>
        <taxon>Fungi</taxon>
        <taxon>Dikarya</taxon>
        <taxon>Ascomycota</taxon>
        <taxon>Saccharomycotina</taxon>
        <taxon>Saccharomycetes</taxon>
        <taxon>Saccharomycetales</taxon>
        <taxon>Saccharomycetaceae</taxon>
        <taxon>Kazachstania</taxon>
    </lineage>
</organism>
<dbReference type="HOGENOM" id="CLU_103468_0_0_1"/>
<dbReference type="InterPro" id="IPR018305">
    <property type="entry name" value="Ribosomal_m50"/>
</dbReference>
<comment type="subcellular location">
    <subcellularLocation>
        <location evidence="1">Mitochondrion</location>
    </subcellularLocation>
</comment>
<evidence type="ECO:0000256" key="5">
    <source>
        <dbReference type="ARBA" id="ARBA00023274"/>
    </source>
</evidence>
<dbReference type="OrthoDB" id="3980895at2759"/>
<dbReference type="STRING" id="1071382.H2AUE9"/>
<dbReference type="eggNOG" id="ENOG502S1NZ">
    <property type="taxonomic scope" value="Eukaryota"/>
</dbReference>
<evidence type="ECO:0000256" key="3">
    <source>
        <dbReference type="ARBA" id="ARBA00022980"/>
    </source>
</evidence>